<evidence type="ECO:0000256" key="8">
    <source>
        <dbReference type="HAMAP-Rule" id="MF_01358"/>
    </source>
</evidence>
<comment type="caution">
    <text evidence="11">The sequence shown here is derived from an EMBL/GenBank/DDBJ whole genome shotgun (WGS) entry which is preliminary data.</text>
</comment>
<evidence type="ECO:0000259" key="10">
    <source>
        <dbReference type="Pfam" id="PF00346"/>
    </source>
</evidence>
<dbReference type="EC" id="7.1.1.-" evidence="8"/>
<feature type="domain" description="NADH-quinone oxidoreductase subunit D" evidence="10">
    <location>
        <begin position="112"/>
        <end position="382"/>
    </location>
</feature>
<dbReference type="SUPFAM" id="SSF56762">
    <property type="entry name" value="HydB/Nqo4-like"/>
    <property type="match status" value="1"/>
</dbReference>
<keyword evidence="8" id="KW-1003">Cell membrane</keyword>
<reference evidence="11 12" key="1">
    <citation type="submission" date="2023-06" db="EMBL/GenBank/DDBJ databases">
        <title>Azospirillum isscasensis sp.nov, a bacterium isolated from rhizosphere soil of rice.</title>
        <authorList>
            <person name="Wang H."/>
        </authorList>
    </citation>
    <scope>NUCLEOTIDE SEQUENCE [LARGE SCALE GENOMIC DNA]</scope>
    <source>
        <strain evidence="11 12">C340-1</strain>
    </source>
</reference>
<evidence type="ECO:0000256" key="7">
    <source>
        <dbReference type="ARBA" id="ARBA00023075"/>
    </source>
</evidence>
<keyword evidence="6 8" id="KW-0520">NAD</keyword>
<evidence type="ECO:0000313" key="11">
    <source>
        <dbReference type="EMBL" id="MDQ2101421.1"/>
    </source>
</evidence>
<dbReference type="InterPro" id="IPR001135">
    <property type="entry name" value="NADH_Q_OxRdtase_suD"/>
</dbReference>
<dbReference type="HAMAP" id="MF_01358">
    <property type="entry name" value="NDH1_NuoD"/>
    <property type="match status" value="1"/>
</dbReference>
<evidence type="ECO:0000256" key="9">
    <source>
        <dbReference type="RuleBase" id="RU003685"/>
    </source>
</evidence>
<name>A0ABU0WB61_9PROT</name>
<comment type="catalytic activity">
    <reaction evidence="8">
        <text>a quinone + NADH + 5 H(+)(in) = a quinol + NAD(+) + 4 H(+)(out)</text>
        <dbReference type="Rhea" id="RHEA:57888"/>
        <dbReference type="ChEBI" id="CHEBI:15378"/>
        <dbReference type="ChEBI" id="CHEBI:24646"/>
        <dbReference type="ChEBI" id="CHEBI:57540"/>
        <dbReference type="ChEBI" id="CHEBI:57945"/>
        <dbReference type="ChEBI" id="CHEBI:132124"/>
    </reaction>
</comment>
<evidence type="ECO:0000256" key="6">
    <source>
        <dbReference type="ARBA" id="ARBA00023027"/>
    </source>
</evidence>
<accession>A0ABU0WB61</accession>
<comment type="subunit">
    <text evidence="8">NDH-1 is composed of 14 different subunits. Subunits NuoB, C, D, E, F, and G constitute the peripheral sector of the complex.</text>
</comment>
<protein>
    <recommendedName>
        <fullName evidence="8">NADH-quinone oxidoreductase subunit D</fullName>
        <ecNumber evidence="8">7.1.1.-</ecNumber>
    </recommendedName>
    <alternativeName>
        <fullName evidence="8">NADH dehydrogenase I subunit D</fullName>
    </alternativeName>
    <alternativeName>
        <fullName evidence="8">NDH-1 subunit D</fullName>
    </alternativeName>
</protein>
<gene>
    <name evidence="8" type="primary">nuoD</name>
    <name evidence="11" type="ORF">QSG27_01770</name>
</gene>
<evidence type="ECO:0000256" key="2">
    <source>
        <dbReference type="ARBA" id="ARBA00005769"/>
    </source>
</evidence>
<dbReference type="InterPro" id="IPR022885">
    <property type="entry name" value="NDH1_su_D/H"/>
</dbReference>
<proteinExistence type="inferred from homology"/>
<dbReference type="Gene3D" id="1.10.645.10">
    <property type="entry name" value="Cytochrome-c3 Hydrogenase, chain B"/>
    <property type="match status" value="1"/>
</dbReference>
<keyword evidence="12" id="KW-1185">Reference proteome</keyword>
<keyword evidence="5 8" id="KW-1278">Translocase</keyword>
<dbReference type="InterPro" id="IPR014029">
    <property type="entry name" value="NADH_UbQ_OxRdtase_49kDa_CS"/>
</dbReference>
<keyword evidence="8" id="KW-0472">Membrane</keyword>
<evidence type="ECO:0000256" key="5">
    <source>
        <dbReference type="ARBA" id="ARBA00022967"/>
    </source>
</evidence>
<dbReference type="PROSITE" id="PS00535">
    <property type="entry name" value="COMPLEX1_49K"/>
    <property type="match status" value="1"/>
</dbReference>
<organism evidence="11 12">
    <name type="scientific">Azospirillum isscasi</name>
    <dbReference type="NCBI Taxonomy" id="3053926"/>
    <lineage>
        <taxon>Bacteria</taxon>
        <taxon>Pseudomonadati</taxon>
        <taxon>Pseudomonadota</taxon>
        <taxon>Alphaproteobacteria</taxon>
        <taxon>Rhodospirillales</taxon>
        <taxon>Azospirillaceae</taxon>
        <taxon>Azospirillum</taxon>
    </lineage>
</organism>
<evidence type="ECO:0000313" key="12">
    <source>
        <dbReference type="Proteomes" id="UP001227317"/>
    </source>
</evidence>
<sequence length="382" mass="43531">MNFGPQHPAAHGVLRLVMELNGEVVERCDPHIGLLHRGTEKLIEYKTYLQAVPYFDRLDYVSPMCMEHAYVLGIENLLQIKAPLRAQYIRVLFSEITRILNHILSITTGALDVGAITPALWGFEEREILMEFYERVCGARLHANYFRPGGVAWDLPAGLTDDIWEFTERFPKFVDDIDNLLTNNRIFKQRTVDIGIVTKEQAFDWGFTGPMLRGSGVAWDLRKSQPYEVYDRMNFDVPVGLTGDCWARYLVRMEEMRQSNAMIRQCLKELPDGPVRAEERKVSPPPRGEMKRSMEALIHHFKLFTEGFHVPAGETYTAIEAPKGEFGVYLVSDGTNKPYRCKIRAPGFAHLQGLDFMSKGHMLADAVANIASMDIVFGEIDR</sequence>
<evidence type="ECO:0000256" key="3">
    <source>
        <dbReference type="ARBA" id="ARBA00022448"/>
    </source>
</evidence>
<comment type="similarity">
    <text evidence="2 8 9">Belongs to the complex I 49 kDa subunit family.</text>
</comment>
<dbReference type="PANTHER" id="PTHR11993:SF10">
    <property type="entry name" value="NADH DEHYDROGENASE [UBIQUINONE] IRON-SULFUR PROTEIN 2, MITOCHONDRIAL"/>
    <property type="match status" value="1"/>
</dbReference>
<evidence type="ECO:0000256" key="1">
    <source>
        <dbReference type="ARBA" id="ARBA00002378"/>
    </source>
</evidence>
<evidence type="ECO:0000256" key="4">
    <source>
        <dbReference type="ARBA" id="ARBA00022719"/>
    </source>
</evidence>
<comment type="subcellular location">
    <subcellularLocation>
        <location evidence="8">Cell membrane</location>
        <topology evidence="8">Peripheral membrane protein</topology>
        <orientation evidence="8">Cytoplasmic side</orientation>
    </subcellularLocation>
</comment>
<keyword evidence="7 8" id="KW-0830">Ubiquinone</keyword>
<dbReference type="NCBIfam" id="NF004739">
    <property type="entry name" value="PRK06075.1"/>
    <property type="match status" value="1"/>
</dbReference>
<dbReference type="InterPro" id="IPR029014">
    <property type="entry name" value="NiFe-Hase_large"/>
</dbReference>
<dbReference type="NCBIfam" id="TIGR01962">
    <property type="entry name" value="NuoD"/>
    <property type="match status" value="1"/>
</dbReference>
<dbReference type="Proteomes" id="UP001227317">
    <property type="component" value="Unassembled WGS sequence"/>
</dbReference>
<dbReference type="RefSeq" id="WP_306703458.1">
    <property type="nucleotide sequence ID" value="NZ_JAUJFI010000003.1"/>
</dbReference>
<keyword evidence="3 8" id="KW-0813">Transport</keyword>
<comment type="function">
    <text evidence="1 8">NDH-1 shuttles electrons from NADH, via FMN and iron-sulfur (Fe-S) centers, to quinones in the respiratory chain. The immediate electron acceptor for the enzyme in this species is believed to be ubiquinone. Couples the redox reaction to proton translocation (for every two electrons transferred, four hydrogen ions are translocated across the cytoplasmic membrane), and thus conserves the redox energy in a proton gradient.</text>
</comment>
<keyword evidence="4 8" id="KW-0874">Quinone</keyword>
<dbReference type="EMBL" id="JAUJFI010000003">
    <property type="protein sequence ID" value="MDQ2101421.1"/>
    <property type="molecule type" value="Genomic_DNA"/>
</dbReference>
<dbReference type="Pfam" id="PF00346">
    <property type="entry name" value="Complex1_49kDa"/>
    <property type="match status" value="1"/>
</dbReference>
<dbReference type="PANTHER" id="PTHR11993">
    <property type="entry name" value="NADH-UBIQUINONE OXIDOREDUCTASE 49 KDA SUBUNIT"/>
    <property type="match status" value="1"/>
</dbReference>